<dbReference type="InterPro" id="IPR016024">
    <property type="entry name" value="ARM-type_fold"/>
</dbReference>
<dbReference type="EMBL" id="CP070619">
    <property type="protein sequence ID" value="QSE92167.1"/>
    <property type="molecule type" value="Genomic_DNA"/>
</dbReference>
<dbReference type="Gene3D" id="1.25.10.10">
    <property type="entry name" value="Leucine-rich Repeat Variant"/>
    <property type="match status" value="1"/>
</dbReference>
<evidence type="ECO:0000313" key="2">
    <source>
        <dbReference type="Proteomes" id="UP000662986"/>
    </source>
</evidence>
<proteinExistence type="predicted"/>
<gene>
    <name evidence="1" type="ORF">JWS13_27805</name>
</gene>
<reference evidence="1 2" key="2">
    <citation type="journal article" date="2022" name="Arch. Microbiol.">
        <title>Rhodococcus pseudokoreensis sp. nov. isolated from the rhizosphere of young M26 apple rootstocks.</title>
        <authorList>
            <person name="Kampfer P."/>
            <person name="Glaeser S.P."/>
            <person name="Blom J."/>
            <person name="Wolf J."/>
            <person name="Benning S."/>
            <person name="Schloter M."/>
            <person name="Neumann-Schaal M."/>
        </authorList>
    </citation>
    <scope>NUCLEOTIDE SEQUENCE [LARGE SCALE GENOMIC DNA]</scope>
    <source>
        <strain evidence="1 2">R79</strain>
    </source>
</reference>
<dbReference type="Proteomes" id="UP000662986">
    <property type="component" value="Chromosome"/>
</dbReference>
<keyword evidence="2" id="KW-1185">Reference proteome</keyword>
<dbReference type="SUPFAM" id="SSF48371">
    <property type="entry name" value="ARM repeat"/>
    <property type="match status" value="1"/>
</dbReference>
<organism evidence="1 2">
    <name type="scientific">Rhodococcus pseudokoreensis</name>
    <dbReference type="NCBI Taxonomy" id="2811421"/>
    <lineage>
        <taxon>Bacteria</taxon>
        <taxon>Bacillati</taxon>
        <taxon>Actinomycetota</taxon>
        <taxon>Actinomycetes</taxon>
        <taxon>Mycobacteriales</taxon>
        <taxon>Nocardiaceae</taxon>
        <taxon>Rhodococcus</taxon>
    </lineage>
</organism>
<evidence type="ECO:0000313" key="1">
    <source>
        <dbReference type="EMBL" id="QSE92167.1"/>
    </source>
</evidence>
<dbReference type="InterPro" id="IPR011989">
    <property type="entry name" value="ARM-like"/>
</dbReference>
<protein>
    <submittedName>
        <fullName evidence="1">HEAT repeat domain-containing protein</fullName>
    </submittedName>
</protein>
<reference evidence="1 2" key="1">
    <citation type="journal article" date="2021" name="Microbiol. Resour. Announc.">
        <title>Complete Genome Sequences of Two Rhodococcus sp. Strains with Large and Linear Chromosomes, Isolated from Apple Rhizosphere.</title>
        <authorList>
            <person name="Benning S."/>
            <person name="Brugnone N."/>
            <person name="Siani R."/>
            <person name="Kublik S."/>
            <person name="Schloter M."/>
            <person name="Rad V."/>
        </authorList>
    </citation>
    <scope>NUCLEOTIDE SEQUENCE [LARGE SCALE GENOMIC DNA]</scope>
    <source>
        <strain evidence="1 2">R79</strain>
    </source>
</reference>
<sequence>MVVVNTTNHGGPNAHLVDALAAADPSARLRAALAAGTHPDPRFADALVDRCAVEPDFYVRDMLTWALCRLPAEVTVPRLVHELRSGSAQARSQSLHTLSKIGDRLAWPAVSALLHDGHDEVARSAWRAAVVLVPPGDEAALAAELVTELGRGDHQMHLSLSRAFVGLGDAALPVLDAAGTSPDPHLRAHADATRQLCHDPDSGFALSLEMAKRVAVAGPDTQ</sequence>
<dbReference type="RefSeq" id="WP_206008595.1">
    <property type="nucleotide sequence ID" value="NZ_CP070619.1"/>
</dbReference>
<accession>A0A974W7M9</accession>
<name>A0A974W7M9_9NOCA</name>
<dbReference type="Pfam" id="PF13646">
    <property type="entry name" value="HEAT_2"/>
    <property type="match status" value="1"/>
</dbReference>